<name>A0AA39ZHP5_9PEZI</name>
<evidence type="ECO:0000313" key="2">
    <source>
        <dbReference type="EMBL" id="KAK0671211.1"/>
    </source>
</evidence>
<evidence type="ECO:0000313" key="3">
    <source>
        <dbReference type="Proteomes" id="UP001174997"/>
    </source>
</evidence>
<organism evidence="2 3">
    <name type="scientific">Cercophora samala</name>
    <dbReference type="NCBI Taxonomy" id="330535"/>
    <lineage>
        <taxon>Eukaryota</taxon>
        <taxon>Fungi</taxon>
        <taxon>Dikarya</taxon>
        <taxon>Ascomycota</taxon>
        <taxon>Pezizomycotina</taxon>
        <taxon>Sordariomycetes</taxon>
        <taxon>Sordariomycetidae</taxon>
        <taxon>Sordariales</taxon>
        <taxon>Lasiosphaeriaceae</taxon>
        <taxon>Cercophora</taxon>
    </lineage>
</organism>
<dbReference type="EMBL" id="JAULSY010000023">
    <property type="protein sequence ID" value="KAK0671211.1"/>
    <property type="molecule type" value="Genomic_DNA"/>
</dbReference>
<keyword evidence="1" id="KW-0732">Signal</keyword>
<proteinExistence type="predicted"/>
<gene>
    <name evidence="2" type="ORF">QBC41DRAFT_316173</name>
</gene>
<reference evidence="2" key="1">
    <citation type="submission" date="2023-06" db="EMBL/GenBank/DDBJ databases">
        <title>Genome-scale phylogeny and comparative genomics of the fungal order Sordariales.</title>
        <authorList>
            <consortium name="Lawrence Berkeley National Laboratory"/>
            <person name="Hensen N."/>
            <person name="Bonometti L."/>
            <person name="Westerberg I."/>
            <person name="Brannstrom I.O."/>
            <person name="Guillou S."/>
            <person name="Cros-Aarteil S."/>
            <person name="Calhoun S."/>
            <person name="Haridas S."/>
            <person name="Kuo A."/>
            <person name="Mondo S."/>
            <person name="Pangilinan J."/>
            <person name="Riley R."/>
            <person name="Labutti K."/>
            <person name="Andreopoulos B."/>
            <person name="Lipzen A."/>
            <person name="Chen C."/>
            <person name="Yanf M."/>
            <person name="Daum C."/>
            <person name="Ng V."/>
            <person name="Clum A."/>
            <person name="Steindorff A."/>
            <person name="Ohm R."/>
            <person name="Martin F."/>
            <person name="Silar P."/>
            <person name="Natvig D."/>
            <person name="Lalanne C."/>
            <person name="Gautier V."/>
            <person name="Ament-Velasquez S.L."/>
            <person name="Kruys A."/>
            <person name="Hutchinson M.I."/>
            <person name="Powell A.J."/>
            <person name="Barry K."/>
            <person name="Miller A.N."/>
            <person name="Grigoriev I.V."/>
            <person name="Debuchy R."/>
            <person name="Gladieux P."/>
            <person name="Thoren M.H."/>
            <person name="Johannesson H."/>
        </authorList>
    </citation>
    <scope>NUCLEOTIDE SEQUENCE</scope>
    <source>
        <strain evidence="2">CBS 307.81</strain>
    </source>
</reference>
<protein>
    <recommendedName>
        <fullName evidence="4">Secreted protein</fullName>
    </recommendedName>
</protein>
<dbReference type="AlphaFoldDB" id="A0AA39ZHP5"/>
<dbReference type="Proteomes" id="UP001174997">
    <property type="component" value="Unassembled WGS sequence"/>
</dbReference>
<sequence>MRLSWSALIDRALSLLFLQVLDLSADSRTTMAKDEVLVNHIFPFNKPNFQLLERSQFLHVHSLILFHHIQGWSMSYPLLSFICQPSP</sequence>
<evidence type="ECO:0000256" key="1">
    <source>
        <dbReference type="SAM" id="SignalP"/>
    </source>
</evidence>
<comment type="caution">
    <text evidence="2">The sequence shown here is derived from an EMBL/GenBank/DDBJ whole genome shotgun (WGS) entry which is preliminary data.</text>
</comment>
<accession>A0AA39ZHP5</accession>
<keyword evidence="3" id="KW-1185">Reference proteome</keyword>
<feature type="signal peptide" evidence="1">
    <location>
        <begin position="1"/>
        <end position="32"/>
    </location>
</feature>
<evidence type="ECO:0008006" key="4">
    <source>
        <dbReference type="Google" id="ProtNLM"/>
    </source>
</evidence>
<feature type="chain" id="PRO_5041286763" description="Secreted protein" evidence="1">
    <location>
        <begin position="33"/>
        <end position="87"/>
    </location>
</feature>